<dbReference type="InterPro" id="IPR019374">
    <property type="entry name" value="Ribosomal_mS22"/>
</dbReference>
<dbReference type="EMBL" id="JBICBT010001046">
    <property type="protein sequence ID" value="KAL3086201.1"/>
    <property type="molecule type" value="Genomic_DNA"/>
</dbReference>
<gene>
    <name evidence="1" type="ORF">niasHT_039993</name>
</gene>
<name>A0ABD2J5U8_9BILA</name>
<dbReference type="PANTHER" id="PTHR13071">
    <property type="entry name" value="MITOCHONDRIAL 28S RIBOSOMAL PROTEIN S22"/>
    <property type="match status" value="1"/>
</dbReference>
<accession>A0ABD2J5U8</accession>
<protein>
    <recommendedName>
        <fullName evidence="3">28S ribosomal protein S22, mitochondrial</fullName>
    </recommendedName>
</protein>
<evidence type="ECO:0000313" key="2">
    <source>
        <dbReference type="Proteomes" id="UP001620626"/>
    </source>
</evidence>
<comment type="caution">
    <text evidence="1">The sequence shown here is derived from an EMBL/GenBank/DDBJ whole genome shotgun (WGS) entry which is preliminary data.</text>
</comment>
<organism evidence="1 2">
    <name type="scientific">Heterodera trifolii</name>
    <dbReference type="NCBI Taxonomy" id="157864"/>
    <lineage>
        <taxon>Eukaryota</taxon>
        <taxon>Metazoa</taxon>
        <taxon>Ecdysozoa</taxon>
        <taxon>Nematoda</taxon>
        <taxon>Chromadorea</taxon>
        <taxon>Rhabditida</taxon>
        <taxon>Tylenchina</taxon>
        <taxon>Tylenchomorpha</taxon>
        <taxon>Tylenchoidea</taxon>
        <taxon>Heteroderidae</taxon>
        <taxon>Heteroderinae</taxon>
        <taxon>Heterodera</taxon>
    </lineage>
</organism>
<dbReference type="Proteomes" id="UP001620626">
    <property type="component" value="Unassembled WGS sequence"/>
</dbReference>
<keyword evidence="2" id="KW-1185">Reference proteome</keyword>
<reference evidence="1 2" key="1">
    <citation type="submission" date="2024-10" db="EMBL/GenBank/DDBJ databases">
        <authorList>
            <person name="Kim D."/>
        </authorList>
    </citation>
    <scope>NUCLEOTIDE SEQUENCE [LARGE SCALE GENOMIC DNA]</scope>
    <source>
        <strain evidence="1">BH-2024</strain>
    </source>
</reference>
<dbReference type="PANTHER" id="PTHR13071:SF4">
    <property type="entry name" value="SMALL RIBOSOMAL SUBUNIT PROTEIN MS22"/>
    <property type="match status" value="1"/>
</dbReference>
<proteinExistence type="predicted"/>
<sequence>MTLLITGILRKFALTKFPFTASNSSLSSWCKAESPLSHLNGEQLESLFVDERVQRLLLSLTGHDTDKILRHRRINQTERTHYALMTDNMMKEFMSRLDQRAGKFLRIVPFKEPRSNRTEVLARDVEIDGFDTAKFVFTDISFDATDLDRTVVVREQDGTLRTALPEERDRMNRLFFVQPNRPVNEPPLFAITDEWLQKTLDRDEHEFVLDWACHFYEPDAPKFVELCKYIFDHTLANDKLDVLYSTRHFGTLAFYLVINGKMDKLLQFYEQKNRNDGVDQTRQLWQILSCY</sequence>
<dbReference type="Pfam" id="PF10245">
    <property type="entry name" value="MRP-S22"/>
    <property type="match status" value="1"/>
</dbReference>
<evidence type="ECO:0000313" key="1">
    <source>
        <dbReference type="EMBL" id="KAL3086201.1"/>
    </source>
</evidence>
<evidence type="ECO:0008006" key="3">
    <source>
        <dbReference type="Google" id="ProtNLM"/>
    </source>
</evidence>
<dbReference type="AlphaFoldDB" id="A0ABD2J5U8"/>